<dbReference type="InterPro" id="IPR045032">
    <property type="entry name" value="PEL"/>
</dbReference>
<dbReference type="GO" id="GO:0005576">
    <property type="term" value="C:extracellular region"/>
    <property type="evidence" value="ECO:0007669"/>
    <property type="project" value="UniProtKB-SubCell"/>
</dbReference>
<keyword evidence="4" id="KW-0964">Secreted</keyword>
<name>A0A2D3V7K8_9PEZI</name>
<keyword evidence="2 5" id="KW-0732">Signal</keyword>
<accession>A0A2D3V7K8</accession>
<dbReference type="STRING" id="112498.A0A2D3V7K8"/>
<dbReference type="GO" id="GO:0000272">
    <property type="term" value="P:polysaccharide catabolic process"/>
    <property type="evidence" value="ECO:0007669"/>
    <property type="project" value="UniProtKB-KW"/>
</dbReference>
<comment type="similarity">
    <text evidence="1 4">Belongs to the polysaccharide lyase 1 family.</text>
</comment>
<dbReference type="InterPro" id="IPR011050">
    <property type="entry name" value="Pectin_lyase_fold/virulence"/>
</dbReference>
<keyword evidence="8" id="KW-1185">Reference proteome</keyword>
<dbReference type="Gene3D" id="2.160.20.10">
    <property type="entry name" value="Single-stranded right-handed beta-helix, Pectin lyase-like"/>
    <property type="match status" value="1"/>
</dbReference>
<evidence type="ECO:0000256" key="1">
    <source>
        <dbReference type="ARBA" id="ARBA00010980"/>
    </source>
</evidence>
<dbReference type="SUPFAM" id="SSF51126">
    <property type="entry name" value="Pectin lyase-like"/>
    <property type="match status" value="1"/>
</dbReference>
<evidence type="ECO:0000256" key="5">
    <source>
        <dbReference type="SAM" id="SignalP"/>
    </source>
</evidence>
<evidence type="ECO:0000313" key="7">
    <source>
        <dbReference type="EMBL" id="CZT18544.1"/>
    </source>
</evidence>
<proteinExistence type="inferred from homology"/>
<keyword evidence="3 4" id="KW-0456">Lyase</keyword>
<evidence type="ECO:0000256" key="4">
    <source>
        <dbReference type="RuleBase" id="RU361173"/>
    </source>
</evidence>
<dbReference type="Proteomes" id="UP000225277">
    <property type="component" value="Unassembled WGS sequence"/>
</dbReference>
<evidence type="ECO:0000256" key="3">
    <source>
        <dbReference type="ARBA" id="ARBA00023239"/>
    </source>
</evidence>
<sequence>MKISKLLALSPLASLVVAGPAWYDWSRSSRTIQSTGLVGYAFDNPIGPTTGGSSGKTITVTSDDALVAELSDRSSPKTILLDGTFHPTARLRIGSNVSLIGKGNGANIIGQGINVNNVANVIIRNIGIRFVVDNDGMTIQNSTRVWVDHCEFESELSVELGPNYYDGQLDIVRASDWITISYNYFHDHWKSSLIGNSDTLRNVDEGTLHVTYHHNFWSNIGTRGPAGRFGHQHIYNNLYENFLYQAIHSRSDNQVLVEGNVFKGNTRTALTTYGLVIPEDSPNTCVCGDEELDGFANLGAENDFGGADVNITQVGNFTDPGYEYTLEPLKSVEKTIRSNVGLGKVDVDDC</sequence>
<dbReference type="EMBL" id="FJUY01000006">
    <property type="protein sequence ID" value="CZT18544.1"/>
    <property type="molecule type" value="Genomic_DNA"/>
</dbReference>
<dbReference type="SMART" id="SM00656">
    <property type="entry name" value="Amb_all"/>
    <property type="match status" value="1"/>
</dbReference>
<dbReference type="PANTHER" id="PTHR31683:SF18">
    <property type="entry name" value="PECTATE LYASE 21-RELATED"/>
    <property type="match status" value="1"/>
</dbReference>
<evidence type="ECO:0000313" key="8">
    <source>
        <dbReference type="Proteomes" id="UP000225277"/>
    </source>
</evidence>
<feature type="domain" description="Pectate lyase" evidence="6">
    <location>
        <begin position="53"/>
        <end position="268"/>
    </location>
</feature>
<dbReference type="PANTHER" id="PTHR31683">
    <property type="entry name" value="PECTATE LYASE 18-RELATED"/>
    <property type="match status" value="1"/>
</dbReference>
<dbReference type="RefSeq" id="XP_023625434.1">
    <property type="nucleotide sequence ID" value="XM_023769666.1"/>
</dbReference>
<evidence type="ECO:0000259" key="6">
    <source>
        <dbReference type="SMART" id="SM00656"/>
    </source>
</evidence>
<reference evidence="7 8" key="1">
    <citation type="submission" date="2016-03" db="EMBL/GenBank/DDBJ databases">
        <authorList>
            <person name="Ploux O."/>
        </authorList>
    </citation>
    <scope>NUCLEOTIDE SEQUENCE [LARGE SCALE GENOMIC DNA]</scope>
    <source>
        <strain evidence="7 8">URUG2</strain>
    </source>
</reference>
<dbReference type="InterPro" id="IPR012334">
    <property type="entry name" value="Pectin_lyas_fold"/>
</dbReference>
<keyword evidence="4" id="KW-0119">Carbohydrate metabolism</keyword>
<evidence type="ECO:0000256" key="2">
    <source>
        <dbReference type="ARBA" id="ARBA00022729"/>
    </source>
</evidence>
<gene>
    <name evidence="7" type="ORF">RCC_04388</name>
</gene>
<dbReference type="GeneID" id="35599563"/>
<keyword evidence="4" id="KW-0624">Polysaccharide degradation</keyword>
<comment type="subcellular location">
    <subcellularLocation>
        <location evidence="4">Secreted</location>
    </subcellularLocation>
</comment>
<dbReference type="Pfam" id="PF00544">
    <property type="entry name" value="Pectate_lyase_4"/>
    <property type="match status" value="1"/>
</dbReference>
<protein>
    <submittedName>
        <fullName evidence="7">Related to pectate lyase 1</fullName>
    </submittedName>
</protein>
<dbReference type="OrthoDB" id="1637350at2759"/>
<feature type="chain" id="PRO_5013750054" evidence="5">
    <location>
        <begin position="19"/>
        <end position="350"/>
    </location>
</feature>
<organism evidence="7 8">
    <name type="scientific">Ramularia collo-cygni</name>
    <dbReference type="NCBI Taxonomy" id="112498"/>
    <lineage>
        <taxon>Eukaryota</taxon>
        <taxon>Fungi</taxon>
        <taxon>Dikarya</taxon>
        <taxon>Ascomycota</taxon>
        <taxon>Pezizomycotina</taxon>
        <taxon>Dothideomycetes</taxon>
        <taxon>Dothideomycetidae</taxon>
        <taxon>Mycosphaerellales</taxon>
        <taxon>Mycosphaerellaceae</taxon>
        <taxon>Ramularia</taxon>
    </lineage>
</organism>
<dbReference type="GO" id="GO:0030570">
    <property type="term" value="F:pectate lyase activity"/>
    <property type="evidence" value="ECO:0007669"/>
    <property type="project" value="InterPro"/>
</dbReference>
<dbReference type="AlphaFoldDB" id="A0A2D3V7K8"/>
<dbReference type="InterPro" id="IPR002022">
    <property type="entry name" value="Pec_lyase"/>
</dbReference>
<feature type="signal peptide" evidence="5">
    <location>
        <begin position="1"/>
        <end position="18"/>
    </location>
</feature>